<evidence type="ECO:0000313" key="1">
    <source>
        <dbReference type="EMBL" id="KAL3638223.1"/>
    </source>
</evidence>
<protein>
    <submittedName>
        <fullName evidence="1">Uncharacterized protein</fullName>
    </submittedName>
</protein>
<accession>A0ABD3D7Z0</accession>
<gene>
    <name evidence="1" type="ORF">CASFOL_017594</name>
</gene>
<organism evidence="1 2">
    <name type="scientific">Castilleja foliolosa</name>
    <dbReference type="NCBI Taxonomy" id="1961234"/>
    <lineage>
        <taxon>Eukaryota</taxon>
        <taxon>Viridiplantae</taxon>
        <taxon>Streptophyta</taxon>
        <taxon>Embryophyta</taxon>
        <taxon>Tracheophyta</taxon>
        <taxon>Spermatophyta</taxon>
        <taxon>Magnoliopsida</taxon>
        <taxon>eudicotyledons</taxon>
        <taxon>Gunneridae</taxon>
        <taxon>Pentapetalae</taxon>
        <taxon>asterids</taxon>
        <taxon>lamiids</taxon>
        <taxon>Lamiales</taxon>
        <taxon>Orobanchaceae</taxon>
        <taxon>Pedicularideae</taxon>
        <taxon>Castillejinae</taxon>
        <taxon>Castilleja</taxon>
    </lineage>
</organism>
<name>A0ABD3D7Z0_9LAMI</name>
<dbReference type="Proteomes" id="UP001632038">
    <property type="component" value="Unassembled WGS sequence"/>
</dbReference>
<dbReference type="AlphaFoldDB" id="A0ABD3D7Z0"/>
<keyword evidence="2" id="KW-1185">Reference proteome</keyword>
<proteinExistence type="predicted"/>
<dbReference type="EMBL" id="JAVIJP010000019">
    <property type="protein sequence ID" value="KAL3638223.1"/>
    <property type="molecule type" value="Genomic_DNA"/>
</dbReference>
<comment type="caution">
    <text evidence="1">The sequence shown here is derived from an EMBL/GenBank/DDBJ whole genome shotgun (WGS) entry which is preliminary data.</text>
</comment>
<reference evidence="2" key="1">
    <citation type="journal article" date="2024" name="IScience">
        <title>Strigolactones Initiate the Formation of Haustorium-like Structures in Castilleja.</title>
        <authorList>
            <person name="Buerger M."/>
            <person name="Peterson D."/>
            <person name="Chory J."/>
        </authorList>
    </citation>
    <scope>NUCLEOTIDE SEQUENCE [LARGE SCALE GENOMIC DNA]</scope>
</reference>
<sequence>MDFRVSGFEKILAFLVGGEGKGRRLVEVCIAATALSHGMAGRGSGDSLEMEIIDGREFFWVWVFFFYVFR</sequence>
<evidence type="ECO:0000313" key="2">
    <source>
        <dbReference type="Proteomes" id="UP001632038"/>
    </source>
</evidence>